<feature type="transmembrane region" description="Helical" evidence="7">
    <location>
        <begin position="274"/>
        <end position="293"/>
    </location>
</feature>
<keyword evidence="6 7" id="KW-0472">Membrane</keyword>
<dbReference type="EMBL" id="CP042305">
    <property type="protein sequence ID" value="QDZ14517.1"/>
    <property type="molecule type" value="Genomic_DNA"/>
</dbReference>
<evidence type="ECO:0000256" key="5">
    <source>
        <dbReference type="ARBA" id="ARBA00022989"/>
    </source>
</evidence>
<feature type="transmembrane region" description="Helical" evidence="7">
    <location>
        <begin position="215"/>
        <end position="239"/>
    </location>
</feature>
<dbReference type="RefSeq" id="WP_146319497.1">
    <property type="nucleotide sequence ID" value="NZ_CP042305.1"/>
</dbReference>
<evidence type="ECO:0000313" key="10">
    <source>
        <dbReference type="EMBL" id="QDZ14517.1"/>
    </source>
</evidence>
<feature type="transmembrane region" description="Helical" evidence="7">
    <location>
        <begin position="30"/>
        <end position="52"/>
    </location>
</feature>
<feature type="transmembrane region" description="Helical" evidence="7">
    <location>
        <begin position="96"/>
        <end position="117"/>
    </location>
</feature>
<organism evidence="10 11">
    <name type="scientific">Humibacter ginsenosidimutans</name>
    <dbReference type="NCBI Taxonomy" id="2599293"/>
    <lineage>
        <taxon>Bacteria</taxon>
        <taxon>Bacillati</taxon>
        <taxon>Actinomycetota</taxon>
        <taxon>Actinomycetes</taxon>
        <taxon>Micrococcales</taxon>
        <taxon>Microbacteriaceae</taxon>
        <taxon>Humibacter</taxon>
    </lineage>
</organism>
<dbReference type="InterPro" id="IPR000515">
    <property type="entry name" value="MetI-like"/>
</dbReference>
<evidence type="ECO:0000256" key="1">
    <source>
        <dbReference type="ARBA" id="ARBA00004651"/>
    </source>
</evidence>
<keyword evidence="5 7" id="KW-1133">Transmembrane helix</keyword>
<evidence type="ECO:0000256" key="7">
    <source>
        <dbReference type="RuleBase" id="RU363032"/>
    </source>
</evidence>
<keyword evidence="3" id="KW-1003">Cell membrane</keyword>
<dbReference type="Proteomes" id="UP000320216">
    <property type="component" value="Chromosome"/>
</dbReference>
<dbReference type="Pfam" id="PF00528">
    <property type="entry name" value="BPD_transp_1"/>
    <property type="match status" value="1"/>
</dbReference>
<proteinExistence type="inferred from homology"/>
<comment type="similarity">
    <text evidence="7">Belongs to the binding-protein-dependent transport system permease family.</text>
</comment>
<feature type="compositionally biased region" description="Low complexity" evidence="8">
    <location>
        <begin position="1"/>
        <end position="16"/>
    </location>
</feature>
<feature type="transmembrane region" description="Helical" evidence="7">
    <location>
        <begin position="171"/>
        <end position="194"/>
    </location>
</feature>
<dbReference type="KEGG" id="huw:FPZ11_06875"/>
<dbReference type="OrthoDB" id="9794684at2"/>
<evidence type="ECO:0000256" key="4">
    <source>
        <dbReference type="ARBA" id="ARBA00022692"/>
    </source>
</evidence>
<dbReference type="CDD" id="cd06261">
    <property type="entry name" value="TM_PBP2"/>
    <property type="match status" value="1"/>
</dbReference>
<gene>
    <name evidence="10" type="ORF">FPZ11_06875</name>
</gene>
<reference evidence="10 11" key="1">
    <citation type="submission" date="2019-07" db="EMBL/GenBank/DDBJ databases">
        <title>Full genome sequence of Humibacter sp. WJ7-1.</title>
        <authorList>
            <person name="Im W.-T."/>
        </authorList>
    </citation>
    <scope>NUCLEOTIDE SEQUENCE [LARGE SCALE GENOMIC DNA]</scope>
    <source>
        <strain evidence="10 11">WJ7-1</strain>
    </source>
</reference>
<comment type="subcellular location">
    <subcellularLocation>
        <location evidence="1 7">Cell membrane</location>
        <topology evidence="1 7">Multi-pass membrane protein</topology>
    </subcellularLocation>
</comment>
<feature type="transmembrane region" description="Helical" evidence="7">
    <location>
        <begin position="64"/>
        <end position="84"/>
    </location>
</feature>
<keyword evidence="11" id="KW-1185">Reference proteome</keyword>
<dbReference type="InterPro" id="IPR035906">
    <property type="entry name" value="MetI-like_sf"/>
</dbReference>
<keyword evidence="4 7" id="KW-0812">Transmembrane</keyword>
<dbReference type="PROSITE" id="PS50928">
    <property type="entry name" value="ABC_TM1"/>
    <property type="match status" value="1"/>
</dbReference>
<keyword evidence="2 7" id="KW-0813">Transport</keyword>
<dbReference type="Gene3D" id="1.10.3720.10">
    <property type="entry name" value="MetI-like"/>
    <property type="match status" value="1"/>
</dbReference>
<protein>
    <submittedName>
        <fullName evidence="10">Carbohydrate ABC transporter permease</fullName>
    </submittedName>
</protein>
<feature type="transmembrane region" description="Helical" evidence="7">
    <location>
        <begin position="126"/>
        <end position="151"/>
    </location>
</feature>
<dbReference type="GO" id="GO:0005886">
    <property type="term" value="C:plasma membrane"/>
    <property type="evidence" value="ECO:0007669"/>
    <property type="project" value="UniProtKB-SubCell"/>
</dbReference>
<dbReference type="PANTHER" id="PTHR43744">
    <property type="entry name" value="ABC TRANSPORTER PERMEASE PROTEIN MG189-RELATED-RELATED"/>
    <property type="match status" value="1"/>
</dbReference>
<feature type="domain" description="ABC transmembrane type-1" evidence="9">
    <location>
        <begin position="92"/>
        <end position="293"/>
    </location>
</feature>
<dbReference type="PANTHER" id="PTHR43744:SF8">
    <property type="entry name" value="SN-GLYCEROL-3-PHOSPHATE TRANSPORT SYSTEM PERMEASE PROTEIN UGPE"/>
    <property type="match status" value="1"/>
</dbReference>
<evidence type="ECO:0000256" key="8">
    <source>
        <dbReference type="SAM" id="MobiDB-lite"/>
    </source>
</evidence>
<feature type="region of interest" description="Disordered" evidence="8">
    <location>
        <begin position="1"/>
        <end position="24"/>
    </location>
</feature>
<evidence type="ECO:0000256" key="2">
    <source>
        <dbReference type="ARBA" id="ARBA00022448"/>
    </source>
</evidence>
<evidence type="ECO:0000256" key="6">
    <source>
        <dbReference type="ARBA" id="ARBA00023136"/>
    </source>
</evidence>
<accession>A0A5B8M1G1</accession>
<evidence type="ECO:0000313" key="11">
    <source>
        <dbReference type="Proteomes" id="UP000320216"/>
    </source>
</evidence>
<sequence length="308" mass="33336">MTTISSTQASTAATTSGGKRRAGGVRPGRIAAHTFMIIMAFAWVLPLLFALYISFRPISSTAKYGYVSLPIGGLTFANYVNAWTQGEIGHYLINSAIITIPAVLITLLFASAVGFVISQVKMRGRLVLLIIFTAGNLLPQQALITPLYRIFLSIPLPNWLSSSGLMYDSLFGLIVINVTFQLGFCVFVLSNYMTTIPGELYEAALVDGASLWRRFWNVTLPICRPALAALGTLLTIWIYNDFFWATVLMSTGSKRPITSALNNLQGQFVSNQNVIAAAALIAAVPTLIVYLVLQRQFVAGLALGATKG</sequence>
<name>A0A5B8M1G1_9MICO</name>
<dbReference type="GO" id="GO:0055085">
    <property type="term" value="P:transmembrane transport"/>
    <property type="evidence" value="ECO:0007669"/>
    <property type="project" value="InterPro"/>
</dbReference>
<dbReference type="SUPFAM" id="SSF161098">
    <property type="entry name" value="MetI-like"/>
    <property type="match status" value="1"/>
</dbReference>
<evidence type="ECO:0000256" key="3">
    <source>
        <dbReference type="ARBA" id="ARBA00022475"/>
    </source>
</evidence>
<dbReference type="AlphaFoldDB" id="A0A5B8M1G1"/>
<evidence type="ECO:0000259" key="9">
    <source>
        <dbReference type="PROSITE" id="PS50928"/>
    </source>
</evidence>